<dbReference type="InterPro" id="IPR007278">
    <property type="entry name" value="DUF397"/>
</dbReference>
<evidence type="ECO:0000313" key="3">
    <source>
        <dbReference type="Proteomes" id="UP001589627"/>
    </source>
</evidence>
<reference evidence="2 3" key="1">
    <citation type="submission" date="2024-09" db="EMBL/GenBank/DDBJ databases">
        <authorList>
            <person name="Sun Q."/>
            <person name="Mori K."/>
        </authorList>
    </citation>
    <scope>NUCLEOTIDE SEQUENCE [LARGE SCALE GENOMIC DNA]</scope>
    <source>
        <strain evidence="2 3">TBRC 0563</strain>
    </source>
</reference>
<feature type="domain" description="DUF397" evidence="1">
    <location>
        <begin position="10"/>
        <end position="61"/>
    </location>
</feature>
<dbReference type="RefSeq" id="WP_378194272.1">
    <property type="nucleotide sequence ID" value="NZ_JBHLZP010000006.1"/>
</dbReference>
<name>A0ABV5Y7N3_9ACTN</name>
<sequence>MPDRDTSRVVFRKSTHSDGGEGCVEAATLNGSRLVRDSKDPGGPTLAFGPSAWAVFVEEIKQGKFNLD</sequence>
<evidence type="ECO:0000313" key="2">
    <source>
        <dbReference type="EMBL" id="MFB9831030.1"/>
    </source>
</evidence>
<gene>
    <name evidence="2" type="ORF">ACFFNX_02355</name>
</gene>
<evidence type="ECO:0000259" key="1">
    <source>
        <dbReference type="Pfam" id="PF04149"/>
    </source>
</evidence>
<organism evidence="2 3">
    <name type="scientific">Actinoallomurus acaciae</name>
    <dbReference type="NCBI Taxonomy" id="502577"/>
    <lineage>
        <taxon>Bacteria</taxon>
        <taxon>Bacillati</taxon>
        <taxon>Actinomycetota</taxon>
        <taxon>Actinomycetes</taxon>
        <taxon>Streptosporangiales</taxon>
        <taxon>Thermomonosporaceae</taxon>
        <taxon>Actinoallomurus</taxon>
    </lineage>
</organism>
<protein>
    <submittedName>
        <fullName evidence="2">DUF397 domain-containing protein</fullName>
    </submittedName>
</protein>
<dbReference type="EMBL" id="JBHLZP010000006">
    <property type="protein sequence ID" value="MFB9831030.1"/>
    <property type="molecule type" value="Genomic_DNA"/>
</dbReference>
<dbReference type="Pfam" id="PF04149">
    <property type="entry name" value="DUF397"/>
    <property type="match status" value="1"/>
</dbReference>
<accession>A0ABV5Y7N3</accession>
<dbReference type="Proteomes" id="UP001589627">
    <property type="component" value="Unassembled WGS sequence"/>
</dbReference>
<proteinExistence type="predicted"/>
<comment type="caution">
    <text evidence="2">The sequence shown here is derived from an EMBL/GenBank/DDBJ whole genome shotgun (WGS) entry which is preliminary data.</text>
</comment>
<keyword evidence="3" id="KW-1185">Reference proteome</keyword>